<keyword evidence="4" id="KW-0677">Repeat</keyword>
<dbReference type="AlphaFoldDB" id="A0A0P7B8A1"/>
<dbReference type="PANTHER" id="PTHR22836">
    <property type="entry name" value="WD40 REPEAT PROTEIN"/>
    <property type="match status" value="1"/>
</dbReference>
<feature type="compositionally biased region" description="Pro residues" evidence="11">
    <location>
        <begin position="655"/>
        <end position="689"/>
    </location>
</feature>
<gene>
    <name evidence="12" type="ORF">AK830_g9812</name>
</gene>
<dbReference type="Proteomes" id="UP000050424">
    <property type="component" value="Unassembled WGS sequence"/>
</dbReference>
<keyword evidence="6 10" id="KW-0539">Nucleus</keyword>
<dbReference type="PROSITE" id="PS50294">
    <property type="entry name" value="WD_REPEATS_REGION"/>
    <property type="match status" value="4"/>
</dbReference>
<dbReference type="GO" id="GO:0007059">
    <property type="term" value="P:chromosome segregation"/>
    <property type="evidence" value="ECO:0007669"/>
    <property type="project" value="UniProtKB-KW"/>
</dbReference>
<feature type="region of interest" description="Disordered" evidence="11">
    <location>
        <begin position="616"/>
        <end position="724"/>
    </location>
</feature>
<comment type="subcellular location">
    <subcellularLocation>
        <location evidence="1 10">Nucleus</location>
    </subcellularLocation>
</comment>
<feature type="compositionally biased region" description="Low complexity" evidence="11">
    <location>
        <begin position="703"/>
        <end position="713"/>
    </location>
</feature>
<dbReference type="FunFam" id="2.130.10.10:FF:002008">
    <property type="entry name" value="Polyadenylation factor subunit 2"/>
    <property type="match status" value="1"/>
</dbReference>
<feature type="repeat" description="WD" evidence="9">
    <location>
        <begin position="202"/>
        <end position="234"/>
    </location>
</feature>
<dbReference type="Gene3D" id="2.130.10.10">
    <property type="entry name" value="YVTN repeat-like/Quinoprotein amine dehydrogenase"/>
    <property type="match status" value="2"/>
</dbReference>
<evidence type="ECO:0000256" key="5">
    <source>
        <dbReference type="ARBA" id="ARBA00022829"/>
    </source>
</evidence>
<dbReference type="InterPro" id="IPR036322">
    <property type="entry name" value="WD40_repeat_dom_sf"/>
</dbReference>
<dbReference type="Pfam" id="PF00400">
    <property type="entry name" value="WD40"/>
    <property type="match status" value="6"/>
</dbReference>
<dbReference type="EMBL" id="LKCW01000192">
    <property type="protein sequence ID" value="KPM36737.1"/>
    <property type="molecule type" value="Genomic_DNA"/>
</dbReference>
<dbReference type="InterPro" id="IPR001680">
    <property type="entry name" value="WD40_rpt"/>
</dbReference>
<evidence type="ECO:0000256" key="7">
    <source>
        <dbReference type="ARBA" id="ARBA00025498"/>
    </source>
</evidence>
<sequence>MAYEPRGDRGDRGDHGDRGGGQGQDGFVKVRGRQRAFLIVPHNGLRTLTLLPFTASGYGLIMEALDMYIVFFASPPSPFSLLYQQLALSTTSLGCFGHTWVVYFGRVSFDSSSPTAALAMDARNRDKAVLFEGLTVNPTGPVSDYGATVTHWQHNRLPNYKGGYNGEAERPSPSYIVNMIPPAARPTQAGDSIPIKHLHSSLNKIKHPINVVRWTPEGRRLLTASTSGEFTLWNGTGFNFETIMQAHDSAIRSLEYSHSDDWLISADHDGVIKYWQPNFNNVQSINAHTDPIRDMAFSPNDSKFVTASDDSTLKIFDFALGSMESKLEGHGWDAKSVDWHPTKGLLVSGSKDHLVKLWDPRTSRCLTTLHGHKSTITKVMFEKVRGLCLATSARDQTARVFDLRMMRDIVLLKGHEKDISTIAWHPIHPNLLSTGGMDGSLFHYLLDTPNPPPGQPLTVAPYDSPDPLTAPAQSIWPTHKVPFAHDYAIWSLDWHPLGHILASGSNDRITRFWTRARPGDTEVFQDRYHIGEAAAEAQGTWDRRGNRRQRQEEEQQQLEDEMEALVDQDTQKAGGVPGLPGIPGLPLGGGVPGLGSAMPPPIPGVGANMGAPPPPLPFPLPGLNGAPPPPLPGLDPNNPPDPAQLIELMKKAGVPLPPPGSLPPGLLPPLGNLPPPGNFPIPVPPPPMPGADFDKGNARRRAPLPSQEESLQQEQRHGKYNRIR</sequence>
<feature type="compositionally biased region" description="Basic and acidic residues" evidence="11">
    <location>
        <begin position="541"/>
        <end position="553"/>
    </location>
</feature>
<reference evidence="12 13" key="1">
    <citation type="submission" date="2015-09" db="EMBL/GenBank/DDBJ databases">
        <title>Draft genome of a European isolate of the apple canker pathogen Neonectria ditissima.</title>
        <authorList>
            <person name="Gomez-Cortecero A."/>
            <person name="Harrison R.J."/>
            <person name="Armitage A.D."/>
        </authorList>
    </citation>
    <scope>NUCLEOTIDE SEQUENCE [LARGE SCALE GENOMIC DNA]</scope>
    <source>
        <strain evidence="12 13">R09/05</strain>
    </source>
</reference>
<dbReference type="InterPro" id="IPR045245">
    <property type="entry name" value="Pfs2-like"/>
</dbReference>
<keyword evidence="3 10" id="KW-0507">mRNA processing</keyword>
<dbReference type="PANTHER" id="PTHR22836:SF0">
    <property type="entry name" value="PRE-MRNA 3' END PROCESSING PROTEIN WDR33"/>
    <property type="match status" value="1"/>
</dbReference>
<evidence type="ECO:0000256" key="1">
    <source>
        <dbReference type="ARBA" id="ARBA00004123"/>
    </source>
</evidence>
<evidence type="ECO:0000256" key="8">
    <source>
        <dbReference type="ARBA" id="ARBA00026154"/>
    </source>
</evidence>
<dbReference type="STRING" id="78410.A0A0P7B8A1"/>
<feature type="repeat" description="WD" evidence="9">
    <location>
        <begin position="482"/>
        <end position="513"/>
    </location>
</feature>
<dbReference type="InterPro" id="IPR015943">
    <property type="entry name" value="WD40/YVTN_repeat-like_dom_sf"/>
</dbReference>
<name>A0A0P7B8A1_9HYPO</name>
<comment type="caution">
    <text evidence="12">The sequence shown here is derived from an EMBL/GenBank/DDBJ whole genome shotgun (WGS) entry which is preliminary data.</text>
</comment>
<dbReference type="CDD" id="cd00200">
    <property type="entry name" value="WD40"/>
    <property type="match status" value="1"/>
</dbReference>
<protein>
    <recommendedName>
        <fullName evidence="8 10">Polyadenylation factor subunit 2</fullName>
    </recommendedName>
</protein>
<dbReference type="SMART" id="SM00320">
    <property type="entry name" value="WD40"/>
    <property type="match status" value="7"/>
</dbReference>
<evidence type="ECO:0000256" key="3">
    <source>
        <dbReference type="ARBA" id="ARBA00022664"/>
    </source>
</evidence>
<organism evidence="12 13">
    <name type="scientific">Neonectria ditissima</name>
    <dbReference type="NCBI Taxonomy" id="78410"/>
    <lineage>
        <taxon>Eukaryota</taxon>
        <taxon>Fungi</taxon>
        <taxon>Dikarya</taxon>
        <taxon>Ascomycota</taxon>
        <taxon>Pezizomycotina</taxon>
        <taxon>Sordariomycetes</taxon>
        <taxon>Hypocreomycetidae</taxon>
        <taxon>Hypocreales</taxon>
        <taxon>Nectriaceae</taxon>
        <taxon>Neonectria</taxon>
    </lineage>
</organism>
<proteinExistence type="predicted"/>
<feature type="repeat" description="WD" evidence="9">
    <location>
        <begin position="244"/>
        <end position="276"/>
    </location>
</feature>
<feature type="repeat" description="WD" evidence="9">
    <location>
        <begin position="285"/>
        <end position="326"/>
    </location>
</feature>
<keyword evidence="5" id="KW-0159">Chromosome partition</keyword>
<dbReference type="GO" id="GO:0005847">
    <property type="term" value="C:mRNA cleavage and polyadenylation specificity factor complex"/>
    <property type="evidence" value="ECO:0007669"/>
    <property type="project" value="TreeGrafter"/>
</dbReference>
<evidence type="ECO:0000256" key="2">
    <source>
        <dbReference type="ARBA" id="ARBA00022574"/>
    </source>
</evidence>
<evidence type="ECO:0000256" key="4">
    <source>
        <dbReference type="ARBA" id="ARBA00022737"/>
    </source>
</evidence>
<evidence type="ECO:0000256" key="11">
    <source>
        <dbReference type="SAM" id="MobiDB-lite"/>
    </source>
</evidence>
<dbReference type="OrthoDB" id="16717at2759"/>
<evidence type="ECO:0000313" key="12">
    <source>
        <dbReference type="EMBL" id="KPM36737.1"/>
    </source>
</evidence>
<dbReference type="PROSITE" id="PS50082">
    <property type="entry name" value="WD_REPEATS_2"/>
    <property type="match status" value="5"/>
</dbReference>
<keyword evidence="2 9" id="KW-0853">WD repeat</keyword>
<evidence type="ECO:0000313" key="13">
    <source>
        <dbReference type="Proteomes" id="UP000050424"/>
    </source>
</evidence>
<comment type="function">
    <text evidence="7">Required for 3'-end cleavage and polyadenylation of pre-mRNAs. Also involved in chromosome segregation where it has a role in chromosome attachment to the mitotic spindle.</text>
</comment>
<keyword evidence="13" id="KW-1185">Reference proteome</keyword>
<evidence type="ECO:0000256" key="10">
    <source>
        <dbReference type="RuleBase" id="RU369034"/>
    </source>
</evidence>
<dbReference type="SUPFAM" id="SSF50978">
    <property type="entry name" value="WD40 repeat-like"/>
    <property type="match status" value="1"/>
</dbReference>
<dbReference type="GO" id="GO:0031124">
    <property type="term" value="P:mRNA 3'-end processing"/>
    <property type="evidence" value="ECO:0007669"/>
    <property type="project" value="UniProtKB-UniRule"/>
</dbReference>
<dbReference type="FunFam" id="2.130.10.10:FF:001039">
    <property type="entry name" value="Polyadenylation factor subunit 2"/>
    <property type="match status" value="1"/>
</dbReference>
<feature type="compositionally biased region" description="Pro residues" evidence="11">
    <location>
        <begin position="616"/>
        <end position="642"/>
    </location>
</feature>
<evidence type="ECO:0000256" key="9">
    <source>
        <dbReference type="PROSITE-ProRule" id="PRU00221"/>
    </source>
</evidence>
<accession>A0A0P7B8A1</accession>
<evidence type="ECO:0000256" key="6">
    <source>
        <dbReference type="ARBA" id="ARBA00023242"/>
    </source>
</evidence>
<feature type="compositionally biased region" description="Basic and acidic residues" evidence="11">
    <location>
        <begin position="1"/>
        <end position="18"/>
    </location>
</feature>
<feature type="region of interest" description="Disordered" evidence="11">
    <location>
        <begin position="1"/>
        <end position="26"/>
    </location>
</feature>
<feature type="repeat" description="WD" evidence="9">
    <location>
        <begin position="327"/>
        <end position="368"/>
    </location>
</feature>
<feature type="region of interest" description="Disordered" evidence="11">
    <location>
        <begin position="535"/>
        <end position="561"/>
    </location>
</feature>